<evidence type="ECO:0000313" key="3">
    <source>
        <dbReference type="EMBL" id="GBG25585.1"/>
    </source>
</evidence>
<dbReference type="EMBL" id="BEYU01000013">
    <property type="protein sequence ID" value="GBG25585.1"/>
    <property type="molecule type" value="Genomic_DNA"/>
</dbReference>
<keyword evidence="4" id="KW-1185">Reference proteome</keyword>
<organism evidence="3 4">
    <name type="scientific">Hondaea fermentalgiana</name>
    <dbReference type="NCBI Taxonomy" id="2315210"/>
    <lineage>
        <taxon>Eukaryota</taxon>
        <taxon>Sar</taxon>
        <taxon>Stramenopiles</taxon>
        <taxon>Bigyra</taxon>
        <taxon>Labyrinthulomycetes</taxon>
        <taxon>Thraustochytrida</taxon>
        <taxon>Thraustochytriidae</taxon>
        <taxon>Hondaea</taxon>
    </lineage>
</organism>
<feature type="region of interest" description="Disordered" evidence="1">
    <location>
        <begin position="61"/>
        <end position="122"/>
    </location>
</feature>
<evidence type="ECO:0000313" key="4">
    <source>
        <dbReference type="Proteomes" id="UP000241890"/>
    </source>
</evidence>
<comment type="caution">
    <text evidence="3">The sequence shown here is derived from an EMBL/GenBank/DDBJ whole genome shotgun (WGS) entry which is preliminary data.</text>
</comment>
<name>A0A2R5G4V3_9STRA</name>
<sequence>MMTSPIVANQPLQLARPSLASPRLVSPWLGSARLGSSPGPSRAPGVPRSLARLPVTVLRSDDVAADAAAPRKKSRPGPTQGRGVFLRGSRPPAARPPSPGSRPESQRSRSSRASAAAPPRPRRMAGVWAALARLLFAQQEAVGAGDVVLVRGRTRADGKREVAETEAAALEATPFLAHLGRDVAGSDDDDDESVDVVVGDEEERDAVEIRVNGTRIGQRVSVAHGKPSFAAARKGPALLTPGPEAAEIALHLGQTTRLHGAALRELPLHAGRNQLSYTWVRGNGQVQSIDDAAVYVLASSSRMVVVNLDVFVQLEASGAIAPVVSAQTSLCARTLARIARNAYGLLFVSARFSVERATELRELLFTELDLPLGPMLLHGNRAGHRAALDPVGPRAECQRFNAETLRELCRAFGRNPFVALFTDGVASVDPKSLDAPRSRTYAPDFESSSGWASGCGRTPLQDEVVDLAFPKIATKACFGYNHAVGQSIYFYA</sequence>
<gene>
    <name evidence="3" type="ORF">FCC1311_047371</name>
</gene>
<dbReference type="Proteomes" id="UP000241890">
    <property type="component" value="Unassembled WGS sequence"/>
</dbReference>
<dbReference type="AlphaFoldDB" id="A0A2R5G4V3"/>
<dbReference type="InterPro" id="IPR013209">
    <property type="entry name" value="LNS2"/>
</dbReference>
<proteinExistence type="predicted"/>
<feature type="region of interest" description="Disordered" evidence="1">
    <location>
        <begin position="28"/>
        <end position="48"/>
    </location>
</feature>
<evidence type="ECO:0000259" key="2">
    <source>
        <dbReference type="Pfam" id="PF08235"/>
    </source>
</evidence>
<protein>
    <recommendedName>
        <fullName evidence="2">Lipin/Ned1/Smp2 (LNS2) domain-containing protein</fullName>
    </recommendedName>
</protein>
<reference evidence="3 4" key="1">
    <citation type="submission" date="2017-12" db="EMBL/GenBank/DDBJ databases">
        <title>Sequencing, de novo assembly and annotation of complete genome of a new Thraustochytrid species, strain FCC1311.</title>
        <authorList>
            <person name="Sedici K."/>
            <person name="Godart F."/>
            <person name="Aiese Cigliano R."/>
            <person name="Sanseverino W."/>
            <person name="Barakat M."/>
            <person name="Ortet P."/>
            <person name="Marechal E."/>
            <person name="Cagnac O."/>
            <person name="Amato A."/>
        </authorList>
    </citation>
    <scope>NUCLEOTIDE SEQUENCE [LARGE SCALE GENOMIC DNA]</scope>
</reference>
<feature type="domain" description="Lipin/Ned1/Smp2 (LNS2)" evidence="2">
    <location>
        <begin position="255"/>
        <end position="423"/>
    </location>
</feature>
<accession>A0A2R5G4V3</accession>
<dbReference type="InParanoid" id="A0A2R5G4V3"/>
<evidence type="ECO:0000256" key="1">
    <source>
        <dbReference type="SAM" id="MobiDB-lite"/>
    </source>
</evidence>
<dbReference type="Pfam" id="PF08235">
    <property type="entry name" value="LNS2"/>
    <property type="match status" value="1"/>
</dbReference>